<gene>
    <name evidence="1" type="ORF">AC4HA13_0025</name>
</gene>
<evidence type="ECO:0000313" key="2">
    <source>
        <dbReference type="Proteomes" id="UP000509770"/>
    </source>
</evidence>
<protein>
    <submittedName>
        <fullName evidence="1">Uncharacterized protein</fullName>
    </submittedName>
</protein>
<dbReference type="EMBL" id="MN136198">
    <property type="protein sequence ID" value="QXG07483.1"/>
    <property type="molecule type" value="Genomic_DNA"/>
</dbReference>
<organism evidence="1 2">
    <name type="scientific">Escherichia phage vB_EcoM_4HA13</name>
    <dbReference type="NCBI Taxonomy" id="2601675"/>
    <lineage>
        <taxon>Viruses</taxon>
        <taxon>Duplodnaviria</taxon>
        <taxon>Heunggongvirae</taxon>
        <taxon>Uroviricota</taxon>
        <taxon>Caudoviricetes</taxon>
        <taxon>Chaseviridae</taxon>
        <taxon>Cleopatravirinae</taxon>
        <taxon>Sabourvirus</taxon>
        <taxon>Sabourvirus sv4HA13</taxon>
    </lineage>
</organism>
<accession>A0A8F4TDH4</accession>
<dbReference type="Proteomes" id="UP000509770">
    <property type="component" value="Segment"/>
</dbReference>
<name>A0A8F4TDH4_9CAUD</name>
<proteinExistence type="predicted"/>
<sequence>MFRLTNETENVTKASHWSVGLYHYKGNSCKPASASQALRHKECDYMGGGLRVSDVTVLRTMAHPQSSCIA</sequence>
<evidence type="ECO:0000313" key="1">
    <source>
        <dbReference type="EMBL" id="QXG07483.1"/>
    </source>
</evidence>
<keyword evidence="2" id="KW-1185">Reference proteome</keyword>
<reference evidence="1" key="1">
    <citation type="submission" date="2019-07" db="EMBL/GenBank/DDBJ databases">
        <authorList>
            <person name="Lin J."/>
            <person name="Cucic S."/>
            <person name="Klem A."/>
            <person name="Kropinski A."/>
            <person name="Anany H."/>
        </authorList>
    </citation>
    <scope>NUCLEOTIDE SEQUENCE [LARGE SCALE GENOMIC DNA]</scope>
</reference>